<keyword evidence="3" id="KW-0731">Sigma factor</keyword>
<evidence type="ECO:0000256" key="4">
    <source>
        <dbReference type="ARBA" id="ARBA00023125"/>
    </source>
</evidence>
<dbReference type="AlphaFoldDB" id="A0A9R1CX82"/>
<dbReference type="Gene3D" id="1.10.10.10">
    <property type="entry name" value="Winged helix-like DNA-binding domain superfamily/Winged helix DNA-binding domain"/>
    <property type="match status" value="1"/>
</dbReference>
<organism evidence="8 9">
    <name type="scientific">Prevotella lacticifex</name>
    <dbReference type="NCBI Taxonomy" id="2854755"/>
    <lineage>
        <taxon>Bacteria</taxon>
        <taxon>Pseudomonadati</taxon>
        <taxon>Bacteroidota</taxon>
        <taxon>Bacteroidia</taxon>
        <taxon>Bacteroidales</taxon>
        <taxon>Prevotellaceae</taxon>
        <taxon>Prevotella</taxon>
    </lineage>
</organism>
<keyword evidence="5" id="KW-0804">Transcription</keyword>
<dbReference type="GeneID" id="72466476"/>
<evidence type="ECO:0000313" key="9">
    <source>
        <dbReference type="Proteomes" id="UP000825483"/>
    </source>
</evidence>
<gene>
    <name evidence="8" type="ORF">PRLR5076_23330</name>
</gene>
<dbReference type="PANTHER" id="PTHR43133">
    <property type="entry name" value="RNA POLYMERASE ECF-TYPE SIGMA FACTO"/>
    <property type="match status" value="1"/>
</dbReference>
<dbReference type="InterPro" id="IPR013324">
    <property type="entry name" value="RNA_pol_sigma_r3/r4-like"/>
</dbReference>
<name>A0A9R1CX82_9BACT</name>
<accession>A0A9R1CX82</accession>
<feature type="domain" description="RNA polymerase sigma-70 region 2" evidence="6">
    <location>
        <begin position="11"/>
        <end position="71"/>
    </location>
</feature>
<dbReference type="GO" id="GO:0006352">
    <property type="term" value="P:DNA-templated transcription initiation"/>
    <property type="evidence" value="ECO:0007669"/>
    <property type="project" value="InterPro"/>
</dbReference>
<feature type="domain" description="RNA polymerase sigma factor 70 region 4 type 2" evidence="7">
    <location>
        <begin position="94"/>
        <end position="145"/>
    </location>
</feature>
<evidence type="ECO:0008006" key="10">
    <source>
        <dbReference type="Google" id="ProtNLM"/>
    </source>
</evidence>
<dbReference type="GO" id="GO:0003677">
    <property type="term" value="F:DNA binding"/>
    <property type="evidence" value="ECO:0007669"/>
    <property type="project" value="UniProtKB-KW"/>
</dbReference>
<dbReference type="InterPro" id="IPR039425">
    <property type="entry name" value="RNA_pol_sigma-70-like"/>
</dbReference>
<dbReference type="SUPFAM" id="SSF88946">
    <property type="entry name" value="Sigma2 domain of RNA polymerase sigma factors"/>
    <property type="match status" value="1"/>
</dbReference>
<proteinExistence type="inferred from homology"/>
<dbReference type="InterPro" id="IPR007627">
    <property type="entry name" value="RNA_pol_sigma70_r2"/>
</dbReference>
<reference evidence="8" key="1">
    <citation type="journal article" date="2022" name="Int. J. Syst. Evol. Microbiol.">
        <title>Prevotella lacticifex sp. nov., isolated from the rumen of cows.</title>
        <authorList>
            <person name="Shinkai T."/>
            <person name="Ikeyama N."/>
            <person name="Kumagai M."/>
            <person name="Ohmori H."/>
            <person name="Sakamoto M."/>
            <person name="Ohkuma M."/>
            <person name="Mitsumori M."/>
        </authorList>
    </citation>
    <scope>NUCLEOTIDE SEQUENCE</scope>
    <source>
        <strain evidence="8">R5076</strain>
    </source>
</reference>
<evidence type="ECO:0000259" key="7">
    <source>
        <dbReference type="Pfam" id="PF08281"/>
    </source>
</evidence>
<evidence type="ECO:0000256" key="1">
    <source>
        <dbReference type="ARBA" id="ARBA00010641"/>
    </source>
</evidence>
<evidence type="ECO:0000256" key="5">
    <source>
        <dbReference type="ARBA" id="ARBA00023163"/>
    </source>
</evidence>
<dbReference type="NCBIfam" id="TIGR02937">
    <property type="entry name" value="sigma70-ECF"/>
    <property type="match status" value="1"/>
</dbReference>
<evidence type="ECO:0000256" key="3">
    <source>
        <dbReference type="ARBA" id="ARBA00023082"/>
    </source>
</evidence>
<dbReference type="Gene3D" id="1.10.1740.10">
    <property type="match status" value="1"/>
</dbReference>
<dbReference type="InterPro" id="IPR013325">
    <property type="entry name" value="RNA_pol_sigma_r2"/>
</dbReference>
<keyword evidence="9" id="KW-1185">Reference proteome</keyword>
<evidence type="ECO:0000259" key="6">
    <source>
        <dbReference type="Pfam" id="PF04542"/>
    </source>
</evidence>
<dbReference type="Pfam" id="PF04542">
    <property type="entry name" value="Sigma70_r2"/>
    <property type="match status" value="1"/>
</dbReference>
<comment type="similarity">
    <text evidence="1">Belongs to the sigma-70 factor family. ECF subfamily.</text>
</comment>
<comment type="caution">
    <text evidence="8">The sequence shown here is derived from an EMBL/GenBank/DDBJ whole genome shotgun (WGS) entry which is preliminary data.</text>
</comment>
<dbReference type="InterPro" id="IPR014284">
    <property type="entry name" value="RNA_pol_sigma-70_dom"/>
</dbReference>
<protein>
    <recommendedName>
        <fullName evidence="10">Sigma-70 family RNA polymerase sigma factor</fullName>
    </recommendedName>
</protein>
<dbReference type="GO" id="GO:0016987">
    <property type="term" value="F:sigma factor activity"/>
    <property type="evidence" value="ECO:0007669"/>
    <property type="project" value="UniProtKB-KW"/>
</dbReference>
<sequence length="155" mass="17867">MTDIEFQSEAERLLPRLKAMARRYVQDDDAADVAQDVVVRLWELRADLHRPVDALAFTLVRNVSVTMLRRSHHNVALEGHDAAEVPTDDMRIDLMMRLIDRLTPMQQLVIRLRHIGGEEMADIAAMTGMSEVAVRKCLSRGRQALRKMMMEEMKR</sequence>
<evidence type="ECO:0000256" key="2">
    <source>
        <dbReference type="ARBA" id="ARBA00023015"/>
    </source>
</evidence>
<dbReference type="Proteomes" id="UP000825483">
    <property type="component" value="Unassembled WGS sequence"/>
</dbReference>
<keyword evidence="2" id="KW-0805">Transcription regulation</keyword>
<dbReference type="InterPro" id="IPR013249">
    <property type="entry name" value="RNA_pol_sigma70_r4_t2"/>
</dbReference>
<evidence type="ECO:0000313" key="8">
    <source>
        <dbReference type="EMBL" id="GJG59482.1"/>
    </source>
</evidence>
<dbReference type="SUPFAM" id="SSF88659">
    <property type="entry name" value="Sigma3 and sigma4 domains of RNA polymerase sigma factors"/>
    <property type="match status" value="1"/>
</dbReference>
<dbReference type="RefSeq" id="WP_223925428.1">
    <property type="nucleotide sequence ID" value="NZ_BPTU01000002.1"/>
</dbReference>
<keyword evidence="4" id="KW-0238">DNA-binding</keyword>
<dbReference type="PANTHER" id="PTHR43133:SF8">
    <property type="entry name" value="RNA POLYMERASE SIGMA FACTOR HI_1459-RELATED"/>
    <property type="match status" value="1"/>
</dbReference>
<dbReference type="EMBL" id="BPUB01000002">
    <property type="protein sequence ID" value="GJG59482.1"/>
    <property type="molecule type" value="Genomic_DNA"/>
</dbReference>
<dbReference type="Pfam" id="PF08281">
    <property type="entry name" value="Sigma70_r4_2"/>
    <property type="match status" value="1"/>
</dbReference>
<dbReference type="InterPro" id="IPR036388">
    <property type="entry name" value="WH-like_DNA-bd_sf"/>
</dbReference>